<dbReference type="SUPFAM" id="SSF52540">
    <property type="entry name" value="P-loop containing nucleoside triphosphate hydrolases"/>
    <property type="match status" value="1"/>
</dbReference>
<dbReference type="GO" id="GO:0005525">
    <property type="term" value="F:GTP binding"/>
    <property type="evidence" value="ECO:0007669"/>
    <property type="project" value="UniProtKB-KW"/>
</dbReference>
<evidence type="ECO:0000256" key="1">
    <source>
        <dbReference type="ARBA" id="ARBA00006270"/>
    </source>
</evidence>
<dbReference type="InterPro" id="IPR027417">
    <property type="entry name" value="P-loop_NTPase"/>
</dbReference>
<dbReference type="PANTHER" id="PTHR47979">
    <property type="entry name" value="DRAB11-RELATED"/>
    <property type="match status" value="1"/>
</dbReference>
<dbReference type="AlphaFoldDB" id="A0A6B2LM29"/>
<keyword evidence="2" id="KW-0547">Nucleotide-binding</keyword>
<dbReference type="Pfam" id="PF00071">
    <property type="entry name" value="Ras"/>
    <property type="match status" value="1"/>
</dbReference>
<dbReference type="SMART" id="SM00175">
    <property type="entry name" value="RAB"/>
    <property type="match status" value="1"/>
</dbReference>
<name>A0A6B2LM29_9EUKA</name>
<dbReference type="PRINTS" id="PR00449">
    <property type="entry name" value="RASTRNSFRMNG"/>
</dbReference>
<dbReference type="SMART" id="SM00173">
    <property type="entry name" value="RAS"/>
    <property type="match status" value="1"/>
</dbReference>
<dbReference type="EMBL" id="GIBP01009154">
    <property type="protein sequence ID" value="NDV38123.1"/>
    <property type="molecule type" value="Transcribed_RNA"/>
</dbReference>
<organism evidence="3">
    <name type="scientific">Arcella intermedia</name>
    <dbReference type="NCBI Taxonomy" id="1963864"/>
    <lineage>
        <taxon>Eukaryota</taxon>
        <taxon>Amoebozoa</taxon>
        <taxon>Tubulinea</taxon>
        <taxon>Elardia</taxon>
        <taxon>Arcellinida</taxon>
        <taxon>Sphaerothecina</taxon>
        <taxon>Arcellidae</taxon>
        <taxon>Arcella</taxon>
    </lineage>
</organism>
<dbReference type="GO" id="GO:0003924">
    <property type="term" value="F:GTPase activity"/>
    <property type="evidence" value="ECO:0007669"/>
    <property type="project" value="InterPro"/>
</dbReference>
<comment type="similarity">
    <text evidence="1">Belongs to the small GTPase superfamily. Rab family.</text>
</comment>
<dbReference type="FunFam" id="3.40.50.300:FF:001447">
    <property type="entry name" value="Ras-related protein Rab-1B"/>
    <property type="match status" value="1"/>
</dbReference>
<dbReference type="CDD" id="cd00154">
    <property type="entry name" value="Rab"/>
    <property type="match status" value="1"/>
</dbReference>
<accession>A0A6B2LM29</accession>
<dbReference type="SMART" id="SM00174">
    <property type="entry name" value="RHO"/>
    <property type="match status" value="1"/>
</dbReference>
<dbReference type="PROSITE" id="PS51421">
    <property type="entry name" value="RAS"/>
    <property type="match status" value="1"/>
</dbReference>
<sequence>MIGNAQTGKSNLLSRFTYNTFSSNYALTMGVDFASKITEVDGKKIKMQIWDTSGQESFKSITRSYYKGAGGLVIVYDVTNLESFVSVESLLGEVKEVACPKLLIGNKCDCVFGRKVTALQGEGLAEKHNVMFLETSALDSTNVNEAFKKLASAMLQGKHH</sequence>
<protein>
    <submittedName>
        <fullName evidence="3">Uncharacterized protein</fullName>
    </submittedName>
</protein>
<dbReference type="NCBIfam" id="TIGR00231">
    <property type="entry name" value="small_GTP"/>
    <property type="match status" value="1"/>
</dbReference>
<reference evidence="3" key="1">
    <citation type="journal article" date="2020" name="J. Eukaryot. Microbiol.">
        <title>De novo Sequencing, Assembly and Annotation of the Transcriptome for the Free-Living Testate Amoeba Arcella intermedia.</title>
        <authorList>
            <person name="Ribeiro G.M."/>
            <person name="Porfirio-Sousa A.L."/>
            <person name="Maurer-Alcala X.X."/>
            <person name="Katz L.A."/>
            <person name="Lahr D.J.G."/>
        </authorList>
    </citation>
    <scope>NUCLEOTIDE SEQUENCE</scope>
</reference>
<dbReference type="InterPro" id="IPR005225">
    <property type="entry name" value="Small_GTP-bd"/>
</dbReference>
<dbReference type="InterPro" id="IPR050209">
    <property type="entry name" value="Rab_GTPases_membrane_traffic"/>
</dbReference>
<proteinExistence type="inferred from homology"/>
<keyword evidence="2" id="KW-0342">GTP-binding</keyword>
<dbReference type="Gene3D" id="3.40.50.300">
    <property type="entry name" value="P-loop containing nucleotide triphosphate hydrolases"/>
    <property type="match status" value="1"/>
</dbReference>
<dbReference type="PROSITE" id="PS51419">
    <property type="entry name" value="RAB"/>
    <property type="match status" value="1"/>
</dbReference>
<evidence type="ECO:0000256" key="2">
    <source>
        <dbReference type="ARBA" id="ARBA00023134"/>
    </source>
</evidence>
<dbReference type="InterPro" id="IPR001806">
    <property type="entry name" value="Small_GTPase"/>
</dbReference>
<evidence type="ECO:0000313" key="3">
    <source>
        <dbReference type="EMBL" id="NDV38123.1"/>
    </source>
</evidence>